<dbReference type="InterPro" id="IPR051468">
    <property type="entry name" value="Fungal_SecMetab_SDRs"/>
</dbReference>
<organism evidence="4 5">
    <name type="scientific">Bifiguratus adelaidae</name>
    <dbReference type="NCBI Taxonomy" id="1938954"/>
    <lineage>
        <taxon>Eukaryota</taxon>
        <taxon>Fungi</taxon>
        <taxon>Fungi incertae sedis</taxon>
        <taxon>Mucoromycota</taxon>
        <taxon>Mucoromycotina</taxon>
        <taxon>Endogonomycetes</taxon>
        <taxon>Endogonales</taxon>
        <taxon>Endogonales incertae sedis</taxon>
        <taxon>Bifiguratus</taxon>
    </lineage>
</organism>
<dbReference type="EMBL" id="MVBO01000013">
    <property type="protein sequence ID" value="OZJ05545.1"/>
    <property type="molecule type" value="Genomic_DNA"/>
</dbReference>
<keyword evidence="5" id="KW-1185">Reference proteome</keyword>
<dbReference type="PANTHER" id="PTHR43544:SF7">
    <property type="entry name" value="NADB-LER2"/>
    <property type="match status" value="1"/>
</dbReference>
<evidence type="ECO:0000256" key="1">
    <source>
        <dbReference type="ARBA" id="ARBA00006484"/>
    </source>
</evidence>
<evidence type="ECO:0008006" key="6">
    <source>
        <dbReference type="Google" id="ProtNLM"/>
    </source>
</evidence>
<name>A0A261Y4L5_9FUNG</name>
<keyword evidence="2" id="KW-0521">NADP</keyword>
<dbReference type="GO" id="GO:0016491">
    <property type="term" value="F:oxidoreductase activity"/>
    <property type="evidence" value="ECO:0007669"/>
    <property type="project" value="UniProtKB-KW"/>
</dbReference>
<comment type="similarity">
    <text evidence="1">Belongs to the short-chain dehydrogenases/reductases (SDR) family.</text>
</comment>
<dbReference type="Pfam" id="PF00106">
    <property type="entry name" value="adh_short"/>
    <property type="match status" value="1"/>
</dbReference>
<dbReference type="InterPro" id="IPR036291">
    <property type="entry name" value="NAD(P)-bd_dom_sf"/>
</dbReference>
<sequence length="162" mass="17896">MTNYFGKRYSIVHTSNAVMDASVQITGSSCGIGLGFVQHLVKRGDKVIAGVRNLDKAEYVKAITSEHLHIVQLDVTDYASIKAEAAKVNEIVPESLYILIKTAGIILTNNLDPEIESAEGFITSFKANCVSVLQVTQALLTALEKRNRRLMQPFRWRVALMS</sequence>
<keyword evidence="3" id="KW-0560">Oxidoreductase</keyword>
<dbReference type="AlphaFoldDB" id="A0A261Y4L5"/>
<dbReference type="InterPro" id="IPR002347">
    <property type="entry name" value="SDR_fam"/>
</dbReference>
<accession>A0A261Y4L5</accession>
<dbReference type="SUPFAM" id="SSF51735">
    <property type="entry name" value="NAD(P)-binding Rossmann-fold domains"/>
    <property type="match status" value="1"/>
</dbReference>
<dbReference type="Gene3D" id="3.40.50.720">
    <property type="entry name" value="NAD(P)-binding Rossmann-like Domain"/>
    <property type="match status" value="1"/>
</dbReference>
<evidence type="ECO:0000256" key="2">
    <source>
        <dbReference type="ARBA" id="ARBA00022857"/>
    </source>
</evidence>
<comment type="caution">
    <text evidence="4">The sequence shown here is derived from an EMBL/GenBank/DDBJ whole genome shotgun (WGS) entry which is preliminary data.</text>
</comment>
<gene>
    <name evidence="4" type="ORF">BZG36_01675</name>
</gene>
<dbReference type="PANTHER" id="PTHR43544">
    <property type="entry name" value="SHORT-CHAIN DEHYDROGENASE/REDUCTASE"/>
    <property type="match status" value="1"/>
</dbReference>
<dbReference type="GO" id="GO:0005737">
    <property type="term" value="C:cytoplasm"/>
    <property type="evidence" value="ECO:0007669"/>
    <property type="project" value="TreeGrafter"/>
</dbReference>
<reference evidence="4 5" key="1">
    <citation type="journal article" date="2017" name="Mycologia">
        <title>Bifiguratus adelaidae, gen. et sp. nov., a new member of Mucoromycotina in endophytic and soil-dwelling habitats.</title>
        <authorList>
            <person name="Torres-Cruz T.J."/>
            <person name="Billingsley Tobias T.L."/>
            <person name="Almatruk M."/>
            <person name="Hesse C."/>
            <person name="Kuske C.R."/>
            <person name="Desiro A."/>
            <person name="Benucci G.M."/>
            <person name="Bonito G."/>
            <person name="Stajich J.E."/>
            <person name="Dunlap C."/>
            <person name="Arnold A.E."/>
            <person name="Porras-Alfaro A."/>
        </authorList>
    </citation>
    <scope>NUCLEOTIDE SEQUENCE [LARGE SCALE GENOMIC DNA]</scope>
    <source>
        <strain evidence="4 5">AZ0501</strain>
    </source>
</reference>
<evidence type="ECO:0000313" key="5">
    <source>
        <dbReference type="Proteomes" id="UP000242875"/>
    </source>
</evidence>
<evidence type="ECO:0000256" key="3">
    <source>
        <dbReference type="ARBA" id="ARBA00023002"/>
    </source>
</evidence>
<evidence type="ECO:0000313" key="4">
    <source>
        <dbReference type="EMBL" id="OZJ05545.1"/>
    </source>
</evidence>
<proteinExistence type="inferred from homology"/>
<dbReference type="Proteomes" id="UP000242875">
    <property type="component" value="Unassembled WGS sequence"/>
</dbReference>
<dbReference type="OrthoDB" id="9876299at2759"/>
<protein>
    <recommendedName>
        <fullName evidence="6">Ketoreductase (KR) domain-containing protein</fullName>
    </recommendedName>
</protein>